<reference evidence="2 3" key="1">
    <citation type="submission" date="2020-03" db="EMBL/GenBank/DDBJ databases">
        <title>Draft Genome Sequence of Cudoniella acicularis.</title>
        <authorList>
            <person name="Buettner E."/>
            <person name="Kellner H."/>
        </authorList>
    </citation>
    <scope>NUCLEOTIDE SEQUENCE [LARGE SCALE GENOMIC DNA]</scope>
    <source>
        <strain evidence="2 3">DSM 108380</strain>
    </source>
</reference>
<comment type="caution">
    <text evidence="2">The sequence shown here is derived from an EMBL/GenBank/DDBJ whole genome shotgun (WGS) entry which is preliminary data.</text>
</comment>
<evidence type="ECO:0000313" key="3">
    <source>
        <dbReference type="Proteomes" id="UP000566819"/>
    </source>
</evidence>
<feature type="region of interest" description="Disordered" evidence="1">
    <location>
        <begin position="208"/>
        <end position="230"/>
    </location>
</feature>
<accession>A0A8H4QZ23</accession>
<protein>
    <submittedName>
        <fullName evidence="2">Uncharacterized protein</fullName>
    </submittedName>
</protein>
<sequence length="484" mass="55815">MAVRAIQIIEDGREVRVESQAGKFDFAYSCKGFRIMGHKFEPKLCYRTKRTRDFWRAQLAFRGLNSSINKIKVLKERLGTADTRRMDPNVVRVRTELKTEWRRLQNLRRYITSNHEMWDLAAQKPVEFLKYLFLDEEGNDWGAEPVAIIDPDEEAVRKLFVVAGGLYVKETVKEDLVIGSRSNRLGNDMVEKLNKMAQNEECAKIREKMEPASSSTPITTAMGPEKEPESLRGDLDCWIIGSRTLRTEIPDSEDEEEILYSGQFPRRNIPKPTEIQTNIFSNQNRKSTIPRPQEIRMRDLDEDSCSDVGWSIPSDEWDITGVWRLESSHLTTCFGPVSFSMEIFTNIHGGERESFGRLSCFKFDGIFRLSKIRKPAGHHKRVSCEDKTEFLLKMTDNPSTKSPTRYFRWRGYENKTEGRVLMTDADQSLYTMTFSEGGKKVRGTWGTPHPIPGNVIFSGSKVEESDPFATFNIRQEWKSRMGVN</sequence>
<keyword evidence="3" id="KW-1185">Reference proteome</keyword>
<dbReference type="OrthoDB" id="3559279at2759"/>
<proteinExistence type="predicted"/>
<organism evidence="2 3">
    <name type="scientific">Cudoniella acicularis</name>
    <dbReference type="NCBI Taxonomy" id="354080"/>
    <lineage>
        <taxon>Eukaryota</taxon>
        <taxon>Fungi</taxon>
        <taxon>Dikarya</taxon>
        <taxon>Ascomycota</taxon>
        <taxon>Pezizomycotina</taxon>
        <taxon>Leotiomycetes</taxon>
        <taxon>Helotiales</taxon>
        <taxon>Tricladiaceae</taxon>
        <taxon>Cudoniella</taxon>
    </lineage>
</organism>
<name>A0A8H4QZ23_9HELO</name>
<dbReference type="EMBL" id="JAAMPI010002005">
    <property type="protein sequence ID" value="KAF4620147.1"/>
    <property type="molecule type" value="Genomic_DNA"/>
</dbReference>
<dbReference type="Proteomes" id="UP000566819">
    <property type="component" value="Unassembled WGS sequence"/>
</dbReference>
<evidence type="ECO:0000313" key="2">
    <source>
        <dbReference type="EMBL" id="KAF4620147.1"/>
    </source>
</evidence>
<dbReference type="AlphaFoldDB" id="A0A8H4QZ23"/>
<evidence type="ECO:0000256" key="1">
    <source>
        <dbReference type="SAM" id="MobiDB-lite"/>
    </source>
</evidence>
<gene>
    <name evidence="2" type="ORF">G7Y89_g14676</name>
</gene>